<keyword evidence="2" id="KW-0732">Signal</keyword>
<evidence type="ECO:0000313" key="3">
    <source>
        <dbReference type="EMBL" id="PMF30561.1"/>
    </source>
</evidence>
<dbReference type="Proteomes" id="UP000235405">
    <property type="component" value="Unassembled WGS sequence"/>
</dbReference>
<feature type="signal peptide" evidence="2">
    <location>
        <begin position="1"/>
        <end position="19"/>
    </location>
</feature>
<feature type="chain" id="PRO_5014782394" description="Methyl-accepting chemotaxis protein" evidence="2">
    <location>
        <begin position="20"/>
        <end position="534"/>
    </location>
</feature>
<accession>A0A2N7CJ33</accession>
<feature type="compositionally biased region" description="Acidic residues" evidence="1">
    <location>
        <begin position="257"/>
        <end position="267"/>
    </location>
</feature>
<sequence>MRSLFLVLFLFGFSVNVYSNSPSYAVDVGGSWALSSDKPGLLPAFEHNYSLKDNWTWDDNKPYFCGDKVCWKSLEGTVTARWGAANDDLTCENGSIWDPITQSCPPNENCPDLQGQDAPFPQGPVPDDGQSLGSSRLSCDISNKCEVLSGYRASGGSMIKDSFYTGKDCVGNPEDYADCSYYGSCDGGTPPEPEDLEDPWEGCTKPYVDSAFVCREDTDGDGKPNPDAPYDDKAICDHDSSGKFSCRLGSFDKDEPTDPIEPTEPDGDVSHGGNIPDASGDPATIQPVDPPKEVTEPDLTPDSNGDIVKAVTSMNKDFNKALNDLNIDINQSQANINTELDRLNKNVVNNSNATRDLAQTNIDIYNNTKQLIQGVEVAVKTGTASTVEAINTNGENTVNAVNTGFSDVGDSLEEIKGSLDGIANVDTSSAGTSGSCIEADTCTGFYTSGYPDGLSGVANAHFESIKTNVLDGFVNTFGNLDLSNAKRPSFTIPVLDFGDYSIEDYLNLDWIFGFVRFCLIFTAIATARKNILGG</sequence>
<gene>
    <name evidence="3" type="ORF">BCV19_23580</name>
</gene>
<evidence type="ECO:0000256" key="2">
    <source>
        <dbReference type="SAM" id="SignalP"/>
    </source>
</evidence>
<dbReference type="EMBL" id="MCSW01000051">
    <property type="protein sequence ID" value="PMF30561.1"/>
    <property type="molecule type" value="Genomic_DNA"/>
</dbReference>
<feature type="region of interest" description="Disordered" evidence="1">
    <location>
        <begin position="247"/>
        <end position="306"/>
    </location>
</feature>
<dbReference type="RefSeq" id="WP_102481851.1">
    <property type="nucleotide sequence ID" value="NZ_MCSW01000051.1"/>
</dbReference>
<feature type="region of interest" description="Disordered" evidence="1">
    <location>
        <begin position="215"/>
        <end position="234"/>
    </location>
</feature>
<comment type="caution">
    <text evidence="3">The sequence shown here is derived from an EMBL/GenBank/DDBJ whole genome shotgun (WGS) entry which is preliminary data.</text>
</comment>
<protein>
    <recommendedName>
        <fullName evidence="5">Methyl-accepting chemotaxis protein</fullName>
    </recommendedName>
</protein>
<organism evidence="3 4">
    <name type="scientific">Vibrio splendidus</name>
    <dbReference type="NCBI Taxonomy" id="29497"/>
    <lineage>
        <taxon>Bacteria</taxon>
        <taxon>Pseudomonadati</taxon>
        <taxon>Pseudomonadota</taxon>
        <taxon>Gammaproteobacteria</taxon>
        <taxon>Vibrionales</taxon>
        <taxon>Vibrionaceae</taxon>
        <taxon>Vibrio</taxon>
    </lineage>
</organism>
<dbReference type="AlphaFoldDB" id="A0A2N7CJ33"/>
<feature type="region of interest" description="Disordered" evidence="1">
    <location>
        <begin position="107"/>
        <end position="133"/>
    </location>
</feature>
<evidence type="ECO:0000256" key="1">
    <source>
        <dbReference type="SAM" id="MobiDB-lite"/>
    </source>
</evidence>
<evidence type="ECO:0000313" key="4">
    <source>
        <dbReference type="Proteomes" id="UP000235405"/>
    </source>
</evidence>
<name>A0A2N7CJ33_VIBSP</name>
<evidence type="ECO:0008006" key="5">
    <source>
        <dbReference type="Google" id="ProtNLM"/>
    </source>
</evidence>
<proteinExistence type="predicted"/>
<reference evidence="4" key="1">
    <citation type="submission" date="2016-07" db="EMBL/GenBank/DDBJ databases">
        <title>Nontailed viruses are major unrecognized killers of bacteria in the ocean.</title>
        <authorList>
            <person name="Kauffman K."/>
            <person name="Hussain F."/>
            <person name="Yang J."/>
            <person name="Arevalo P."/>
            <person name="Brown J."/>
            <person name="Cutler M."/>
            <person name="Kelly L."/>
            <person name="Polz M.F."/>
        </authorList>
    </citation>
    <scope>NUCLEOTIDE SEQUENCE [LARGE SCALE GENOMIC DNA]</scope>
    <source>
        <strain evidence="4">10N.286.54.F3</strain>
    </source>
</reference>